<dbReference type="OrthoDB" id="9803050at2"/>
<sequence>MKIISNIYILGIVFFVSTCSFGQETSTSSKEDLITVLNTLKQQFNVEFNYSQSELDEVKVSKPDFSKSLPKILLQLEKETKFTFEKIDARFVVVKLKKGILICGFLKNKDDNSPIEAATIQGTTNATTSDANGFFRLKISSAKELIIIRHISYKTVRRLSDYFTDDGCGIVFLRTQTESLSSVIISNYLATGINKLGNGAFTIDFKNFDLLPGMIENDVLQAVQAFPGIQSTNETVSNLSIRGGTHDQNLIKWDGIKMYQSGHFFGLISMYNPQITQTVHLLKNGTDISETDGVSGTITMETAKNITTSFRGNAGVNFTDANVFLDTPLGNKSSIQVAARKSINDLVKTPAYTAYFKQIAQDTEVAENQGNIVNSDKDFDFYDASFRWLYAIDERNELRLNGIFVSNTLDFTETLLTDSVEDSKESSLQQNSFAAGLYYRNNWRDQLFTTVEIYETDYQLKAINANVLDSQRFLQENKVSETSAKIKANYIFNEKFNLNAGYHFVETEVTNLDDIDVPLIRTLISEVLRTHAFFTGIDFSSADKATQISLGGRYNYLDKFKKHIIEPRFSLSHTFLENFIVEAQGEFKHQSTSQIINFQNDFLGIEKRRWQLSNDADIPVLTSKQASVGISYQKDNWLASADVYYKEVDGITTQSQGFQNQYEFTKASGRYSVNGIDVLLRKRVTNLNIWMSYSYMQNNYEFTTLEANPFPSNYDITHALTSGITYTRKSLKLGLGFNWRTGKPITMPVVGNEILNDEINYQDVNSSQLDDYFRVDFSAKYAYQLNENLRLDVAFALWNVLNTNNQIERYYRINNQDTVSDIQRFSLGMTPNFSCRLYF</sequence>
<name>A0A2T6BTP6_9FLAO</name>
<evidence type="ECO:0000256" key="2">
    <source>
        <dbReference type="ARBA" id="ARBA00023136"/>
    </source>
</evidence>
<organism evidence="5 6">
    <name type="scientific">Kordia periserrulae</name>
    <dbReference type="NCBI Taxonomy" id="701523"/>
    <lineage>
        <taxon>Bacteria</taxon>
        <taxon>Pseudomonadati</taxon>
        <taxon>Bacteroidota</taxon>
        <taxon>Flavobacteriia</taxon>
        <taxon>Flavobacteriales</taxon>
        <taxon>Flavobacteriaceae</taxon>
        <taxon>Kordia</taxon>
    </lineage>
</organism>
<feature type="domain" description="TonB-dependent receptor plug" evidence="4">
    <location>
        <begin position="217"/>
        <end position="286"/>
    </location>
</feature>
<dbReference type="AlphaFoldDB" id="A0A2T6BTP6"/>
<evidence type="ECO:0000313" key="6">
    <source>
        <dbReference type="Proteomes" id="UP000244090"/>
    </source>
</evidence>
<protein>
    <submittedName>
        <fullName evidence="5">TonB-dependent receptor-like protein</fullName>
    </submittedName>
</protein>
<dbReference type="SUPFAM" id="SSF49464">
    <property type="entry name" value="Carboxypeptidase regulatory domain-like"/>
    <property type="match status" value="1"/>
</dbReference>
<reference evidence="5 6" key="1">
    <citation type="submission" date="2018-04" db="EMBL/GenBank/DDBJ databases">
        <title>Genomic Encyclopedia of Archaeal and Bacterial Type Strains, Phase II (KMG-II): from individual species to whole genera.</title>
        <authorList>
            <person name="Goeker M."/>
        </authorList>
    </citation>
    <scope>NUCLEOTIDE SEQUENCE [LARGE SCALE GENOMIC DNA]</scope>
    <source>
        <strain evidence="5 6">DSM 25731</strain>
    </source>
</reference>
<dbReference type="EMBL" id="QBKT01000009">
    <property type="protein sequence ID" value="PTX59452.1"/>
    <property type="molecule type" value="Genomic_DNA"/>
</dbReference>
<dbReference type="Pfam" id="PF07715">
    <property type="entry name" value="Plug"/>
    <property type="match status" value="1"/>
</dbReference>
<evidence type="ECO:0000256" key="3">
    <source>
        <dbReference type="ARBA" id="ARBA00023237"/>
    </source>
</evidence>
<comment type="subcellular location">
    <subcellularLocation>
        <location evidence="1">Cell outer membrane</location>
    </subcellularLocation>
</comment>
<dbReference type="InterPro" id="IPR008969">
    <property type="entry name" value="CarboxyPept-like_regulatory"/>
</dbReference>
<dbReference type="RefSeq" id="WP_108116103.1">
    <property type="nucleotide sequence ID" value="NZ_QBKT01000009.1"/>
</dbReference>
<keyword evidence="6" id="KW-1185">Reference proteome</keyword>
<gene>
    <name evidence="5" type="ORF">C8N46_10940</name>
</gene>
<proteinExistence type="predicted"/>
<dbReference type="InterPro" id="IPR036942">
    <property type="entry name" value="Beta-barrel_TonB_sf"/>
</dbReference>
<keyword evidence="2" id="KW-0472">Membrane</keyword>
<dbReference type="GO" id="GO:0009279">
    <property type="term" value="C:cell outer membrane"/>
    <property type="evidence" value="ECO:0007669"/>
    <property type="project" value="UniProtKB-SubCell"/>
</dbReference>
<dbReference type="InterPro" id="IPR012910">
    <property type="entry name" value="Plug_dom"/>
</dbReference>
<keyword evidence="5" id="KW-0675">Receptor</keyword>
<evidence type="ECO:0000259" key="4">
    <source>
        <dbReference type="Pfam" id="PF07715"/>
    </source>
</evidence>
<accession>A0A2T6BTP6</accession>
<evidence type="ECO:0000313" key="5">
    <source>
        <dbReference type="EMBL" id="PTX59452.1"/>
    </source>
</evidence>
<dbReference type="Gene3D" id="2.40.170.20">
    <property type="entry name" value="TonB-dependent receptor, beta-barrel domain"/>
    <property type="match status" value="1"/>
</dbReference>
<comment type="caution">
    <text evidence="5">The sequence shown here is derived from an EMBL/GenBank/DDBJ whole genome shotgun (WGS) entry which is preliminary data.</text>
</comment>
<keyword evidence="3" id="KW-0998">Cell outer membrane</keyword>
<dbReference type="InterPro" id="IPR037066">
    <property type="entry name" value="Plug_dom_sf"/>
</dbReference>
<dbReference type="Proteomes" id="UP000244090">
    <property type="component" value="Unassembled WGS sequence"/>
</dbReference>
<evidence type="ECO:0000256" key="1">
    <source>
        <dbReference type="ARBA" id="ARBA00004442"/>
    </source>
</evidence>
<dbReference type="Gene3D" id="2.170.130.10">
    <property type="entry name" value="TonB-dependent receptor, plug domain"/>
    <property type="match status" value="1"/>
</dbReference>
<dbReference type="SUPFAM" id="SSF56935">
    <property type="entry name" value="Porins"/>
    <property type="match status" value="1"/>
</dbReference>